<evidence type="ECO:0008006" key="4">
    <source>
        <dbReference type="Google" id="ProtNLM"/>
    </source>
</evidence>
<proteinExistence type="predicted"/>
<protein>
    <recommendedName>
        <fullName evidence="4">DUF697 domain-containing protein</fullName>
    </recommendedName>
</protein>
<sequence precursor="true">MKKKWAFALLAVTALILLSLLTFMISHILALSEILGRIHPALGLVSNCLLLGLLALCLFWLIGAHVFRQKPLTMLSNPSAAQKELYLAKLSKRLESNKYIIAGGLRASSVDRLPELTAYLDDLAVQEIKLVGKRVFVATAISQNGRLDSLIVFFQVASLVWKISRIYNQSPHPMELWKIYTNVLTVSLVSYGLDEADLANQIGSIISPIIPHAVFDKVPFVATIARTFSHSIFTGAANASLACRVGVVTKNYIGLKTCPDSSVKQRPSLEALQILNEIVAESLPKVLGALGGSIKSISARGMRKASGAVADTATGFAGGLGNACQAVGRKSSDAYNSTKHGARKVAGAVRSVYDAVGDKAGDVFEATAGGVKKVSSTAAGVAGKAVAGLKKPVRRISSFLFRNSE</sequence>
<keyword evidence="1" id="KW-1133">Transmembrane helix</keyword>
<dbReference type="eggNOG" id="COG3768">
    <property type="taxonomic scope" value="Bacteria"/>
</dbReference>
<dbReference type="InParanoid" id="A0LFL3"/>
<keyword evidence="1" id="KW-0472">Membrane</keyword>
<keyword evidence="1" id="KW-0812">Transmembrane</keyword>
<organism evidence="2 3">
    <name type="scientific">Syntrophobacter fumaroxidans (strain DSM 10017 / MPOB)</name>
    <dbReference type="NCBI Taxonomy" id="335543"/>
    <lineage>
        <taxon>Bacteria</taxon>
        <taxon>Pseudomonadati</taxon>
        <taxon>Thermodesulfobacteriota</taxon>
        <taxon>Syntrophobacteria</taxon>
        <taxon>Syntrophobacterales</taxon>
        <taxon>Syntrophobacteraceae</taxon>
        <taxon>Syntrophobacter</taxon>
    </lineage>
</organism>
<dbReference type="HOGENOM" id="CLU_040277_1_0_7"/>
<evidence type="ECO:0000313" key="2">
    <source>
        <dbReference type="EMBL" id="ABK16215.1"/>
    </source>
</evidence>
<accession>A0LFL3</accession>
<evidence type="ECO:0000313" key="3">
    <source>
        <dbReference type="Proteomes" id="UP000001784"/>
    </source>
</evidence>
<gene>
    <name evidence="2" type="ordered locus">Sfum_0515</name>
</gene>
<dbReference type="RefSeq" id="WP_011697388.1">
    <property type="nucleotide sequence ID" value="NC_008554.1"/>
</dbReference>
<evidence type="ECO:0000256" key="1">
    <source>
        <dbReference type="SAM" id="Phobius"/>
    </source>
</evidence>
<dbReference type="KEGG" id="sfu:Sfum_0515"/>
<dbReference type="EMBL" id="CP000478">
    <property type="protein sequence ID" value="ABK16215.1"/>
    <property type="molecule type" value="Genomic_DNA"/>
</dbReference>
<feature type="transmembrane region" description="Helical" evidence="1">
    <location>
        <begin position="40"/>
        <end position="62"/>
    </location>
</feature>
<keyword evidence="3" id="KW-1185">Reference proteome</keyword>
<name>A0LFL3_SYNFM</name>
<reference evidence="2 3" key="1">
    <citation type="submission" date="2006-10" db="EMBL/GenBank/DDBJ databases">
        <title>Complete sequence of Syntrophobacter fumaroxidans MPOB.</title>
        <authorList>
            <consortium name="US DOE Joint Genome Institute"/>
            <person name="Copeland A."/>
            <person name="Lucas S."/>
            <person name="Lapidus A."/>
            <person name="Barry K."/>
            <person name="Detter J.C."/>
            <person name="Glavina del Rio T."/>
            <person name="Hammon N."/>
            <person name="Israni S."/>
            <person name="Pitluck S."/>
            <person name="Goltsman E.G."/>
            <person name="Martinez M."/>
            <person name="Schmutz J."/>
            <person name="Larimer F."/>
            <person name="Land M."/>
            <person name="Hauser L."/>
            <person name="Kyrpides N."/>
            <person name="Kim E."/>
            <person name="Boone D.R."/>
            <person name="Brockman F."/>
            <person name="Culley D."/>
            <person name="Ferry J."/>
            <person name="Gunsalus R."/>
            <person name="McInerney M.J."/>
            <person name="Morrison M."/>
            <person name="Plugge C."/>
            <person name="Rohlin L."/>
            <person name="Scholten J."/>
            <person name="Sieber J."/>
            <person name="Stams A.J.M."/>
            <person name="Worm P."/>
            <person name="Henstra A.M."/>
            <person name="Richardson P."/>
        </authorList>
    </citation>
    <scope>NUCLEOTIDE SEQUENCE [LARGE SCALE GENOMIC DNA]</scope>
    <source>
        <strain evidence="3">DSM 10017 / MPOB</strain>
    </source>
</reference>
<dbReference type="Proteomes" id="UP000001784">
    <property type="component" value="Chromosome"/>
</dbReference>
<dbReference type="OrthoDB" id="384184at2"/>
<dbReference type="AlphaFoldDB" id="A0LFL3"/>